<evidence type="ECO:0000256" key="4">
    <source>
        <dbReference type="ARBA" id="ARBA00022692"/>
    </source>
</evidence>
<dbReference type="CDD" id="cd04590">
    <property type="entry name" value="CBS_pair_CorC_HlyC_assoc"/>
    <property type="match status" value="1"/>
</dbReference>
<organism evidence="13 14">
    <name type="scientific">Schaalia naturae</name>
    <dbReference type="NCBI Taxonomy" id="635203"/>
    <lineage>
        <taxon>Bacteria</taxon>
        <taxon>Bacillati</taxon>
        <taxon>Actinomycetota</taxon>
        <taxon>Actinomycetes</taxon>
        <taxon>Actinomycetales</taxon>
        <taxon>Actinomycetaceae</taxon>
        <taxon>Schaalia</taxon>
    </lineage>
</organism>
<dbReference type="PROSITE" id="PS51371">
    <property type="entry name" value="CBS"/>
    <property type="match status" value="2"/>
</dbReference>
<evidence type="ECO:0000256" key="6">
    <source>
        <dbReference type="ARBA" id="ARBA00022989"/>
    </source>
</evidence>
<name>A0ABW2SM32_9ACTO</name>
<evidence type="ECO:0000256" key="3">
    <source>
        <dbReference type="ARBA" id="ARBA00022475"/>
    </source>
</evidence>
<dbReference type="RefSeq" id="WP_380973594.1">
    <property type="nucleotide sequence ID" value="NZ_JBHTEF010000001.1"/>
</dbReference>
<dbReference type="InterPro" id="IPR016169">
    <property type="entry name" value="FAD-bd_PCMH_sub2"/>
</dbReference>
<dbReference type="SMART" id="SM01091">
    <property type="entry name" value="CorC_HlyC"/>
    <property type="match status" value="1"/>
</dbReference>
<evidence type="ECO:0000256" key="7">
    <source>
        <dbReference type="ARBA" id="ARBA00023122"/>
    </source>
</evidence>
<feature type="region of interest" description="Disordered" evidence="10">
    <location>
        <begin position="423"/>
        <end position="446"/>
    </location>
</feature>
<keyword evidence="14" id="KW-1185">Reference proteome</keyword>
<dbReference type="InterPro" id="IPR044751">
    <property type="entry name" value="Ion_transp-like_CBS"/>
</dbReference>
<keyword evidence="6 11" id="KW-1133">Transmembrane helix</keyword>
<dbReference type="InterPro" id="IPR000644">
    <property type="entry name" value="CBS_dom"/>
</dbReference>
<dbReference type="SMART" id="SM00116">
    <property type="entry name" value="CBS"/>
    <property type="match status" value="2"/>
</dbReference>
<dbReference type="Pfam" id="PF00571">
    <property type="entry name" value="CBS"/>
    <property type="match status" value="2"/>
</dbReference>
<dbReference type="PANTHER" id="PTHR22777:SF32">
    <property type="entry name" value="UPF0053 INNER MEMBRANE PROTEIN YFJD"/>
    <property type="match status" value="1"/>
</dbReference>
<feature type="domain" description="CBS" evidence="12">
    <location>
        <begin position="282"/>
        <end position="339"/>
    </location>
</feature>
<keyword evidence="3" id="KW-1003">Cell membrane</keyword>
<gene>
    <name evidence="13" type="ORF">ACFQWG_06960</name>
</gene>
<evidence type="ECO:0000256" key="9">
    <source>
        <dbReference type="PROSITE-ProRule" id="PRU00703"/>
    </source>
</evidence>
<evidence type="ECO:0000259" key="12">
    <source>
        <dbReference type="PROSITE" id="PS51371"/>
    </source>
</evidence>
<dbReference type="Gene3D" id="3.30.465.10">
    <property type="match status" value="1"/>
</dbReference>
<dbReference type="InterPro" id="IPR036318">
    <property type="entry name" value="FAD-bd_PCMH-like_sf"/>
</dbReference>
<dbReference type="Proteomes" id="UP001596527">
    <property type="component" value="Unassembled WGS sequence"/>
</dbReference>
<comment type="similarity">
    <text evidence="2">Belongs to the UPF0053 family.</text>
</comment>
<evidence type="ECO:0000313" key="13">
    <source>
        <dbReference type="EMBL" id="MFC7580935.1"/>
    </source>
</evidence>
<evidence type="ECO:0000256" key="11">
    <source>
        <dbReference type="SAM" id="Phobius"/>
    </source>
</evidence>
<dbReference type="Gene3D" id="3.10.580.10">
    <property type="entry name" value="CBS-domain"/>
    <property type="match status" value="1"/>
</dbReference>
<dbReference type="Pfam" id="PF01595">
    <property type="entry name" value="CNNM"/>
    <property type="match status" value="1"/>
</dbReference>
<keyword evidence="5" id="KW-0677">Repeat</keyword>
<dbReference type="PANTHER" id="PTHR22777">
    <property type="entry name" value="HEMOLYSIN-RELATED"/>
    <property type="match status" value="1"/>
</dbReference>
<accession>A0ABW2SM32</accession>
<keyword evidence="4 11" id="KW-0812">Transmembrane</keyword>
<evidence type="ECO:0000256" key="1">
    <source>
        <dbReference type="ARBA" id="ARBA00004651"/>
    </source>
</evidence>
<feature type="transmembrane region" description="Helical" evidence="11">
    <location>
        <begin position="76"/>
        <end position="93"/>
    </location>
</feature>
<feature type="compositionally biased region" description="Acidic residues" evidence="10">
    <location>
        <begin position="437"/>
        <end position="446"/>
    </location>
</feature>
<dbReference type="EMBL" id="JBHTEF010000001">
    <property type="protein sequence ID" value="MFC7580935.1"/>
    <property type="molecule type" value="Genomic_DNA"/>
</dbReference>
<evidence type="ECO:0000313" key="14">
    <source>
        <dbReference type="Proteomes" id="UP001596527"/>
    </source>
</evidence>
<feature type="domain" description="CBS" evidence="12">
    <location>
        <begin position="214"/>
        <end position="274"/>
    </location>
</feature>
<dbReference type="InterPro" id="IPR002550">
    <property type="entry name" value="CNNM"/>
</dbReference>
<dbReference type="InterPro" id="IPR046342">
    <property type="entry name" value="CBS_dom_sf"/>
</dbReference>
<evidence type="ECO:0000256" key="5">
    <source>
        <dbReference type="ARBA" id="ARBA00022737"/>
    </source>
</evidence>
<evidence type="ECO:0000256" key="10">
    <source>
        <dbReference type="SAM" id="MobiDB-lite"/>
    </source>
</evidence>
<evidence type="ECO:0000256" key="2">
    <source>
        <dbReference type="ARBA" id="ARBA00006337"/>
    </source>
</evidence>
<dbReference type="SUPFAM" id="SSF56176">
    <property type="entry name" value="FAD-binding/transporter-associated domain-like"/>
    <property type="match status" value="1"/>
</dbReference>
<dbReference type="SUPFAM" id="SSF54631">
    <property type="entry name" value="CBS-domain pair"/>
    <property type="match status" value="1"/>
</dbReference>
<evidence type="ECO:0000256" key="8">
    <source>
        <dbReference type="ARBA" id="ARBA00023136"/>
    </source>
</evidence>
<feature type="transmembrane region" description="Helical" evidence="11">
    <location>
        <begin position="99"/>
        <end position="119"/>
    </location>
</feature>
<keyword evidence="8 11" id="KW-0472">Membrane</keyword>
<keyword evidence="7 9" id="KW-0129">CBS domain</keyword>
<dbReference type="Pfam" id="PF03471">
    <property type="entry name" value="CorC_HlyC"/>
    <property type="match status" value="1"/>
</dbReference>
<comment type="caution">
    <text evidence="13">The sequence shown here is derived from an EMBL/GenBank/DDBJ whole genome shotgun (WGS) entry which is preliminary data.</text>
</comment>
<sequence>MTGGAFGSAPVAALIVIGVVALVMAGVVSAVETALQKLSRAAAEDLAEEGRRHAELLGELLAHRERTRMTLRGTRTFLQVVGAVAGTLALVGLPLEWWVIALIAVVVVGAVQFALVSVIPFRVSTRNPEGVALLGAGAAVRVVRATHVADPLVRAVRGWMPQPSQTEAEARQEMADDLREMVDQVGETEGFEEEDREMLRSVFELGHTLVREVMVPRTEMVTVDAETSARDALGLFVRSGFSRIPVVGEDVDDVRGVLYFKDVVQRLETRGGDAAGLTAEQMMRPAEYTVEMKPADDLLRQMQSEHFHLALVVDEYGGISGLVTLEDLLEEVVGELTDEHDRNVVEPEEVSPGVWRVPARFPVDELGELLGLEVEDEDVDSVGGLLGKAIGKVPLPGSRGDLLGIHMVAEEGRGRRRQVGTILCSRATSEDGAGPATEDEDEDETR</sequence>
<protein>
    <submittedName>
        <fullName evidence="13">Hemolysin family protein</fullName>
    </submittedName>
</protein>
<comment type="subcellular location">
    <subcellularLocation>
        <location evidence="1">Cell membrane</location>
        <topology evidence="1">Multi-pass membrane protein</topology>
    </subcellularLocation>
</comment>
<proteinExistence type="inferred from homology"/>
<feature type="transmembrane region" description="Helical" evidence="11">
    <location>
        <begin position="12"/>
        <end position="31"/>
    </location>
</feature>
<dbReference type="InterPro" id="IPR005170">
    <property type="entry name" value="Transptr-assoc_dom"/>
</dbReference>
<reference evidence="14" key="1">
    <citation type="journal article" date="2019" name="Int. J. Syst. Evol. Microbiol.">
        <title>The Global Catalogue of Microorganisms (GCM) 10K type strain sequencing project: providing services to taxonomists for standard genome sequencing and annotation.</title>
        <authorList>
            <consortium name="The Broad Institute Genomics Platform"/>
            <consortium name="The Broad Institute Genome Sequencing Center for Infectious Disease"/>
            <person name="Wu L."/>
            <person name="Ma J."/>
        </authorList>
    </citation>
    <scope>NUCLEOTIDE SEQUENCE [LARGE SCALE GENOMIC DNA]</scope>
    <source>
        <strain evidence="14">CCUG 56698</strain>
    </source>
</reference>